<keyword evidence="6" id="KW-1185">Reference proteome</keyword>
<dbReference type="PANTHER" id="PTHR48081">
    <property type="entry name" value="AB HYDROLASE SUPERFAMILY PROTEIN C4A8.06C"/>
    <property type="match status" value="1"/>
</dbReference>
<proteinExistence type="predicted"/>
<dbReference type="EC" id="3.1.1.72" evidence="5"/>
<dbReference type="SUPFAM" id="SSF53474">
    <property type="entry name" value="alpha/beta-Hydrolases"/>
    <property type="match status" value="1"/>
</dbReference>
<evidence type="ECO:0000256" key="3">
    <source>
        <dbReference type="SAM" id="SignalP"/>
    </source>
</evidence>
<dbReference type="Proteomes" id="UP000317977">
    <property type="component" value="Unassembled WGS sequence"/>
</dbReference>
<dbReference type="AlphaFoldDB" id="A0A5C6EQ95"/>
<evidence type="ECO:0000256" key="1">
    <source>
        <dbReference type="ARBA" id="ARBA00022801"/>
    </source>
</evidence>
<gene>
    <name evidence="5" type="primary">axeA1_4</name>
    <name evidence="5" type="ORF">Poly59_43550</name>
</gene>
<organism evidence="5 6">
    <name type="scientific">Rubripirellula reticaptiva</name>
    <dbReference type="NCBI Taxonomy" id="2528013"/>
    <lineage>
        <taxon>Bacteria</taxon>
        <taxon>Pseudomonadati</taxon>
        <taxon>Planctomycetota</taxon>
        <taxon>Planctomycetia</taxon>
        <taxon>Pirellulales</taxon>
        <taxon>Pirellulaceae</taxon>
        <taxon>Rubripirellula</taxon>
    </lineage>
</organism>
<feature type="region of interest" description="Disordered" evidence="2">
    <location>
        <begin position="43"/>
        <end position="65"/>
    </location>
</feature>
<accession>A0A5C6EQ95</accession>
<evidence type="ECO:0000313" key="5">
    <source>
        <dbReference type="EMBL" id="TWU49731.1"/>
    </source>
</evidence>
<keyword evidence="3" id="KW-0732">Signal</keyword>
<dbReference type="Gene3D" id="3.40.50.1820">
    <property type="entry name" value="alpha/beta hydrolase"/>
    <property type="match status" value="1"/>
</dbReference>
<dbReference type="Pfam" id="PF20434">
    <property type="entry name" value="BD-FAE"/>
    <property type="match status" value="1"/>
</dbReference>
<evidence type="ECO:0000256" key="2">
    <source>
        <dbReference type="SAM" id="MobiDB-lite"/>
    </source>
</evidence>
<feature type="compositionally biased region" description="Basic and acidic residues" evidence="2">
    <location>
        <begin position="53"/>
        <end position="65"/>
    </location>
</feature>
<dbReference type="PANTHER" id="PTHR48081:SF6">
    <property type="entry name" value="PEPTIDASE S9 PROLYL OLIGOPEPTIDASE CATALYTIC DOMAIN-CONTAINING PROTEIN"/>
    <property type="match status" value="1"/>
</dbReference>
<dbReference type="GO" id="GO:0046555">
    <property type="term" value="F:acetylxylan esterase activity"/>
    <property type="evidence" value="ECO:0007669"/>
    <property type="project" value="UniProtKB-EC"/>
</dbReference>
<evidence type="ECO:0000313" key="6">
    <source>
        <dbReference type="Proteomes" id="UP000317977"/>
    </source>
</evidence>
<feature type="domain" description="BD-FAE-like" evidence="4">
    <location>
        <begin position="83"/>
        <end position="191"/>
    </location>
</feature>
<feature type="chain" id="PRO_5022720481" evidence="3">
    <location>
        <begin position="26"/>
        <end position="308"/>
    </location>
</feature>
<sequence length="308" mass="32960" precursor="true">MMFRVSAFLMACLISLASVTGQAPAAAETVAVDADLVVPVWPAQPPTWDAPTEPEHDTSGDNGRDVAGKRVIRLGHVSTPQLHVYRPIKNDTGTVVVVCPGGGYSILAWDLEGTEIAKWFQSIGVTAAVLKYRVPTGRSEAPWLAPVQDVQRSISLIRGGNIEGVEATQIGVMGFSAGGNAAARASLATQRFYEPFDDADEAKCTPDFSILVYPAWLVKKDAPNELIDEVKVTSESPAMFFAHASDDRVTPMSSVTLYSELKNNGIDGSLHIFGSGGHGFGGRIAGQPTDAWRGLCETWMKSKGWLAQ</sequence>
<protein>
    <submittedName>
        <fullName evidence="5">Acetylxylan esterase</fullName>
        <ecNumber evidence="5">3.1.1.72</ecNumber>
    </submittedName>
</protein>
<dbReference type="InterPro" id="IPR049492">
    <property type="entry name" value="BD-FAE-like_dom"/>
</dbReference>
<reference evidence="5 6" key="1">
    <citation type="submission" date="2019-02" db="EMBL/GenBank/DDBJ databases">
        <title>Deep-cultivation of Planctomycetes and their phenomic and genomic characterization uncovers novel biology.</title>
        <authorList>
            <person name="Wiegand S."/>
            <person name="Jogler M."/>
            <person name="Boedeker C."/>
            <person name="Pinto D."/>
            <person name="Vollmers J."/>
            <person name="Rivas-Marin E."/>
            <person name="Kohn T."/>
            <person name="Peeters S.H."/>
            <person name="Heuer A."/>
            <person name="Rast P."/>
            <person name="Oberbeckmann S."/>
            <person name="Bunk B."/>
            <person name="Jeske O."/>
            <person name="Meyerdierks A."/>
            <person name="Storesund J.E."/>
            <person name="Kallscheuer N."/>
            <person name="Luecker S."/>
            <person name="Lage O.M."/>
            <person name="Pohl T."/>
            <person name="Merkel B.J."/>
            <person name="Hornburger P."/>
            <person name="Mueller R.-W."/>
            <person name="Bruemmer F."/>
            <person name="Labrenz M."/>
            <person name="Spormann A.M."/>
            <person name="Op Den Camp H."/>
            <person name="Overmann J."/>
            <person name="Amann R."/>
            <person name="Jetten M.S.M."/>
            <person name="Mascher T."/>
            <person name="Medema M.H."/>
            <person name="Devos D.P."/>
            <person name="Kaster A.-K."/>
            <person name="Ovreas L."/>
            <person name="Rohde M."/>
            <person name="Galperin M.Y."/>
            <person name="Jogler C."/>
        </authorList>
    </citation>
    <scope>NUCLEOTIDE SEQUENCE [LARGE SCALE GENOMIC DNA]</scope>
    <source>
        <strain evidence="5 6">Poly59</strain>
    </source>
</reference>
<dbReference type="OrthoDB" id="9794725at2"/>
<evidence type="ECO:0000259" key="4">
    <source>
        <dbReference type="Pfam" id="PF20434"/>
    </source>
</evidence>
<dbReference type="InterPro" id="IPR029058">
    <property type="entry name" value="AB_hydrolase_fold"/>
</dbReference>
<feature type="signal peptide" evidence="3">
    <location>
        <begin position="1"/>
        <end position="25"/>
    </location>
</feature>
<comment type="caution">
    <text evidence="5">The sequence shown here is derived from an EMBL/GenBank/DDBJ whole genome shotgun (WGS) entry which is preliminary data.</text>
</comment>
<keyword evidence="1 5" id="KW-0378">Hydrolase</keyword>
<dbReference type="EMBL" id="SJPX01000004">
    <property type="protein sequence ID" value="TWU49731.1"/>
    <property type="molecule type" value="Genomic_DNA"/>
</dbReference>
<dbReference type="InterPro" id="IPR050300">
    <property type="entry name" value="GDXG_lipolytic_enzyme"/>
</dbReference>
<name>A0A5C6EQ95_9BACT</name>